<organism evidence="1 2">
    <name type="scientific">Panagrolaimus sp. JU765</name>
    <dbReference type="NCBI Taxonomy" id="591449"/>
    <lineage>
        <taxon>Eukaryota</taxon>
        <taxon>Metazoa</taxon>
        <taxon>Ecdysozoa</taxon>
        <taxon>Nematoda</taxon>
        <taxon>Chromadorea</taxon>
        <taxon>Rhabditida</taxon>
        <taxon>Tylenchina</taxon>
        <taxon>Panagrolaimomorpha</taxon>
        <taxon>Panagrolaimoidea</taxon>
        <taxon>Panagrolaimidae</taxon>
        <taxon>Panagrolaimus</taxon>
    </lineage>
</organism>
<dbReference type="Proteomes" id="UP000887576">
    <property type="component" value="Unplaced"/>
</dbReference>
<evidence type="ECO:0000313" key="1">
    <source>
        <dbReference type="Proteomes" id="UP000887576"/>
    </source>
</evidence>
<sequence>MMTIVKIVVFTGFIFSISNVFAAETVQAASEVKLEPQQYTTTAPQCKCKDIDACTEQMLSKAETVQAASEVKLEPQQYTTTAPQCKCKDIDACTEQMLSKVDKCKIS</sequence>
<protein>
    <submittedName>
        <fullName evidence="2">Secreted protein</fullName>
    </submittedName>
</protein>
<name>A0AC34Q157_9BILA</name>
<reference evidence="2" key="1">
    <citation type="submission" date="2022-11" db="UniProtKB">
        <authorList>
            <consortium name="WormBaseParasite"/>
        </authorList>
    </citation>
    <scope>IDENTIFICATION</scope>
</reference>
<accession>A0AC34Q157</accession>
<evidence type="ECO:0000313" key="2">
    <source>
        <dbReference type="WBParaSite" id="JU765_v2.g11946.t1"/>
    </source>
</evidence>
<dbReference type="WBParaSite" id="JU765_v2.g11946.t1">
    <property type="protein sequence ID" value="JU765_v2.g11946.t1"/>
    <property type="gene ID" value="JU765_v2.g11946"/>
</dbReference>
<proteinExistence type="predicted"/>